<dbReference type="SUPFAM" id="SSF53448">
    <property type="entry name" value="Nucleotide-diphospho-sugar transferases"/>
    <property type="match status" value="1"/>
</dbReference>
<organism evidence="9 10">
    <name type="scientific">Sporormia fimetaria CBS 119925</name>
    <dbReference type="NCBI Taxonomy" id="1340428"/>
    <lineage>
        <taxon>Eukaryota</taxon>
        <taxon>Fungi</taxon>
        <taxon>Dikarya</taxon>
        <taxon>Ascomycota</taxon>
        <taxon>Pezizomycotina</taxon>
        <taxon>Dothideomycetes</taxon>
        <taxon>Pleosporomycetidae</taxon>
        <taxon>Pleosporales</taxon>
        <taxon>Sporormiaceae</taxon>
        <taxon>Sporormia</taxon>
    </lineage>
</organism>
<keyword evidence="6 8" id="KW-0472">Membrane</keyword>
<name>A0A6A6VGS5_9PLEO</name>
<gene>
    <name evidence="9" type="ORF">M011DRAFT_475760</name>
</gene>
<keyword evidence="2" id="KW-0328">Glycosyltransferase</keyword>
<dbReference type="EMBL" id="MU006567">
    <property type="protein sequence ID" value="KAF2749009.1"/>
    <property type="molecule type" value="Genomic_DNA"/>
</dbReference>
<sequence length="313" mass="35816">MSTTPSTLEYPWYLNGNWWVFIFLFAFRYVRAVVNALAYFLYKPIPVPANPTYGPPDVSVIVCTKDIVNETFHAAIASALIHPIHTLFIATAGLKVAGQREPFLAKFTDPRIQLLWRPEAHRRDQTAQAVDLVHAPLLIISDDHTYWPNRTTFIPSLIAPFEDPNMGGVGPLLEARHRGHAFFSVAGFFNYLGMTYLLRRAHEFIATTSIDGGLSCLLSRFVVFRSVIHQDPEFKYAYLNDYYQGKRLDADDDKFTTRWLQNSKEGWKIRIQGGPDSTMTTELGEYPKFMGQCLRWTRTTYRSNPRALREPSA</sequence>
<dbReference type="GO" id="GO:0016020">
    <property type="term" value="C:membrane"/>
    <property type="evidence" value="ECO:0007669"/>
    <property type="project" value="UniProtKB-SubCell"/>
</dbReference>
<keyword evidence="7" id="KW-0325">Glycoprotein</keyword>
<dbReference type="InterPro" id="IPR052427">
    <property type="entry name" value="Glycosyltrans_GT2/GT47"/>
</dbReference>
<feature type="transmembrane region" description="Helical" evidence="8">
    <location>
        <begin position="18"/>
        <end position="42"/>
    </location>
</feature>
<dbReference type="Pfam" id="PF13641">
    <property type="entry name" value="Glyco_tranf_2_3"/>
    <property type="match status" value="1"/>
</dbReference>
<dbReference type="PANTHER" id="PTHR47844">
    <property type="entry name" value="SYNTHASE CPS1, PUTATIVE (AFU_ORTHOLOGUE AFUA_7G02500)-RELATED"/>
    <property type="match status" value="1"/>
</dbReference>
<protein>
    <submittedName>
        <fullName evidence="9">Glycosyltransferase family 2 protein</fullName>
    </submittedName>
</protein>
<evidence type="ECO:0000256" key="5">
    <source>
        <dbReference type="ARBA" id="ARBA00022989"/>
    </source>
</evidence>
<dbReference type="Proteomes" id="UP000799440">
    <property type="component" value="Unassembled WGS sequence"/>
</dbReference>
<comment type="subcellular location">
    <subcellularLocation>
        <location evidence="1">Membrane</location>
    </subcellularLocation>
</comment>
<dbReference type="AlphaFoldDB" id="A0A6A6VGS5"/>
<evidence type="ECO:0000256" key="6">
    <source>
        <dbReference type="ARBA" id="ARBA00023136"/>
    </source>
</evidence>
<keyword evidence="4 8" id="KW-0812">Transmembrane</keyword>
<dbReference type="OrthoDB" id="2849215at2759"/>
<evidence type="ECO:0000256" key="4">
    <source>
        <dbReference type="ARBA" id="ARBA00022692"/>
    </source>
</evidence>
<keyword evidence="10" id="KW-1185">Reference proteome</keyword>
<proteinExistence type="predicted"/>
<keyword evidence="5 8" id="KW-1133">Transmembrane helix</keyword>
<evidence type="ECO:0000256" key="3">
    <source>
        <dbReference type="ARBA" id="ARBA00022679"/>
    </source>
</evidence>
<evidence type="ECO:0000256" key="7">
    <source>
        <dbReference type="ARBA" id="ARBA00023180"/>
    </source>
</evidence>
<accession>A0A6A6VGS5</accession>
<dbReference type="InterPro" id="IPR029044">
    <property type="entry name" value="Nucleotide-diphossugar_trans"/>
</dbReference>
<evidence type="ECO:0000313" key="9">
    <source>
        <dbReference type="EMBL" id="KAF2749009.1"/>
    </source>
</evidence>
<reference evidence="9" key="1">
    <citation type="journal article" date="2020" name="Stud. Mycol.">
        <title>101 Dothideomycetes genomes: a test case for predicting lifestyles and emergence of pathogens.</title>
        <authorList>
            <person name="Haridas S."/>
            <person name="Albert R."/>
            <person name="Binder M."/>
            <person name="Bloem J."/>
            <person name="Labutti K."/>
            <person name="Salamov A."/>
            <person name="Andreopoulos B."/>
            <person name="Baker S."/>
            <person name="Barry K."/>
            <person name="Bills G."/>
            <person name="Bluhm B."/>
            <person name="Cannon C."/>
            <person name="Castanera R."/>
            <person name="Culley D."/>
            <person name="Daum C."/>
            <person name="Ezra D."/>
            <person name="Gonzalez J."/>
            <person name="Henrissat B."/>
            <person name="Kuo A."/>
            <person name="Liang C."/>
            <person name="Lipzen A."/>
            <person name="Lutzoni F."/>
            <person name="Magnuson J."/>
            <person name="Mondo S."/>
            <person name="Nolan M."/>
            <person name="Ohm R."/>
            <person name="Pangilinan J."/>
            <person name="Park H.-J."/>
            <person name="Ramirez L."/>
            <person name="Alfaro M."/>
            <person name="Sun H."/>
            <person name="Tritt A."/>
            <person name="Yoshinaga Y."/>
            <person name="Zwiers L.-H."/>
            <person name="Turgeon B."/>
            <person name="Goodwin S."/>
            <person name="Spatafora J."/>
            <person name="Crous P."/>
            <person name="Grigoriev I."/>
        </authorList>
    </citation>
    <scope>NUCLEOTIDE SEQUENCE</scope>
    <source>
        <strain evidence="9">CBS 119925</strain>
    </source>
</reference>
<evidence type="ECO:0000256" key="2">
    <source>
        <dbReference type="ARBA" id="ARBA00022676"/>
    </source>
</evidence>
<evidence type="ECO:0000256" key="8">
    <source>
        <dbReference type="SAM" id="Phobius"/>
    </source>
</evidence>
<evidence type="ECO:0000313" key="10">
    <source>
        <dbReference type="Proteomes" id="UP000799440"/>
    </source>
</evidence>
<evidence type="ECO:0000256" key="1">
    <source>
        <dbReference type="ARBA" id="ARBA00004370"/>
    </source>
</evidence>
<keyword evidence="3 9" id="KW-0808">Transferase</keyword>
<dbReference type="PANTHER" id="PTHR47844:SF1">
    <property type="entry name" value="EXOSTOSIN-LIKE 2"/>
    <property type="match status" value="1"/>
</dbReference>
<dbReference type="GO" id="GO:0016757">
    <property type="term" value="F:glycosyltransferase activity"/>
    <property type="evidence" value="ECO:0007669"/>
    <property type="project" value="UniProtKB-KW"/>
</dbReference>